<feature type="site" description="Raises pKa of active site His" evidence="6">
    <location>
        <position position="153"/>
    </location>
</feature>
<dbReference type="PANTHER" id="PTHR43369:SF2">
    <property type="entry name" value="PHOSPHORIBOSYLGLYCINAMIDE FORMYLTRANSFERASE"/>
    <property type="match status" value="1"/>
</dbReference>
<comment type="catalytic activity">
    <reaction evidence="5 6">
        <text>N(1)-(5-phospho-beta-D-ribosyl)glycinamide + (6R)-10-formyltetrahydrofolate = N(2)-formyl-N(1)-(5-phospho-beta-D-ribosyl)glycinamide + (6S)-5,6,7,8-tetrahydrofolate + H(+)</text>
        <dbReference type="Rhea" id="RHEA:15053"/>
        <dbReference type="ChEBI" id="CHEBI:15378"/>
        <dbReference type="ChEBI" id="CHEBI:57453"/>
        <dbReference type="ChEBI" id="CHEBI:143788"/>
        <dbReference type="ChEBI" id="CHEBI:147286"/>
        <dbReference type="ChEBI" id="CHEBI:195366"/>
        <dbReference type="EC" id="2.1.2.2"/>
    </reaction>
</comment>
<feature type="binding site" evidence="6">
    <location>
        <position position="66"/>
    </location>
    <ligand>
        <name>(6R)-10-formyltetrahydrofolate</name>
        <dbReference type="ChEBI" id="CHEBI:195366"/>
    </ligand>
</feature>
<comment type="caution">
    <text evidence="8">The sequence shown here is derived from an EMBL/GenBank/DDBJ whole genome shotgun (WGS) entry which is preliminary data.</text>
</comment>
<comment type="similarity">
    <text evidence="4 6">Belongs to the GART family.</text>
</comment>
<evidence type="ECO:0000256" key="2">
    <source>
        <dbReference type="ARBA" id="ARBA00022679"/>
    </source>
</evidence>
<dbReference type="GO" id="GO:0004644">
    <property type="term" value="F:phosphoribosylglycinamide formyltransferase activity"/>
    <property type="evidence" value="ECO:0007669"/>
    <property type="project" value="UniProtKB-EC"/>
</dbReference>
<dbReference type="InterPro" id="IPR001555">
    <property type="entry name" value="GART_AS"/>
</dbReference>
<dbReference type="NCBIfam" id="TIGR00639">
    <property type="entry name" value="PurN"/>
    <property type="match status" value="1"/>
</dbReference>
<evidence type="ECO:0000256" key="4">
    <source>
        <dbReference type="ARBA" id="ARBA00038440"/>
    </source>
</evidence>
<dbReference type="CDD" id="cd08645">
    <property type="entry name" value="FMT_core_GART"/>
    <property type="match status" value="1"/>
</dbReference>
<feature type="binding site" evidence="6">
    <location>
        <begin position="20"/>
        <end position="22"/>
    </location>
    <ligand>
        <name>N(1)-(5-phospho-beta-D-ribosyl)glycinamide</name>
        <dbReference type="ChEBI" id="CHEBI:143788"/>
    </ligand>
</feature>
<dbReference type="PANTHER" id="PTHR43369">
    <property type="entry name" value="PHOSPHORIBOSYLGLYCINAMIDE FORMYLTRANSFERASE"/>
    <property type="match status" value="1"/>
</dbReference>
<feature type="active site" description="Proton donor" evidence="6">
    <location>
        <position position="112"/>
    </location>
</feature>
<protein>
    <recommendedName>
        <fullName evidence="6">Phosphoribosylglycinamide formyltransferase</fullName>
        <ecNumber evidence="6">2.1.2.2</ecNumber>
    </recommendedName>
    <alternativeName>
        <fullName evidence="6">5'-phosphoribosylglycinamide transformylase</fullName>
    </alternativeName>
    <alternativeName>
        <fullName evidence="6">GAR transformylase</fullName>
        <shortName evidence="6">GART</shortName>
    </alternativeName>
</protein>
<dbReference type="SUPFAM" id="SSF53328">
    <property type="entry name" value="Formyltransferase"/>
    <property type="match status" value="1"/>
</dbReference>
<keyword evidence="9" id="KW-1185">Reference proteome</keyword>
<keyword evidence="2 6" id="KW-0808">Transferase</keyword>
<dbReference type="Pfam" id="PF00551">
    <property type="entry name" value="Formyl_trans_N"/>
    <property type="match status" value="1"/>
</dbReference>
<comment type="pathway">
    <text evidence="1 6">Purine metabolism; IMP biosynthesis via de novo pathway; N(2)-formyl-N(1)-(5-phospho-D-ribosyl)glycinamide from N(1)-(5-phospho-D-ribosyl)glycinamide (10-formyl THF route): step 1/1.</text>
</comment>
<dbReference type="PROSITE" id="PS00373">
    <property type="entry name" value="GART"/>
    <property type="match status" value="1"/>
</dbReference>
<dbReference type="Proteomes" id="UP001179363">
    <property type="component" value="Unassembled WGS sequence"/>
</dbReference>
<organism evidence="8 9">
    <name type="scientific">Gillisia lutea</name>
    <dbReference type="NCBI Taxonomy" id="2909668"/>
    <lineage>
        <taxon>Bacteria</taxon>
        <taxon>Pseudomonadati</taxon>
        <taxon>Bacteroidota</taxon>
        <taxon>Flavobacteriia</taxon>
        <taxon>Flavobacteriales</taxon>
        <taxon>Flavobacteriaceae</taxon>
        <taxon>Gillisia</taxon>
    </lineage>
</organism>
<comment type="function">
    <text evidence="6">Catalyzes the transfer of a formyl group from 10-formyltetrahydrofolate to 5-phospho-ribosyl-glycinamide (GAR), producing 5-phospho-ribosyl-N-formylglycinamide (FGAR) and tetrahydrofolate.</text>
</comment>
<dbReference type="Gene3D" id="3.40.50.170">
    <property type="entry name" value="Formyl transferase, N-terminal domain"/>
    <property type="match status" value="1"/>
</dbReference>
<sequence>MTSAKRTYTKKVIIFASGSGTNAENIIRHFQKTDFADVIAVFSNKASAKVLKRAHDLDVKALCFDREAFFKTNDVLNILKDLKPDLIVLAGFLWLFPSKIIQAFPNKVINLHPALLPKYGGKGMFGEHVHKAVIANNEQETGITIHYVNEHYDEGKIIFQATVPVNATETPESLASKIHELEYEHFPKVIQNLLESPVSE</sequence>
<evidence type="ECO:0000313" key="9">
    <source>
        <dbReference type="Proteomes" id="UP001179363"/>
    </source>
</evidence>
<dbReference type="HAMAP" id="MF_01930">
    <property type="entry name" value="PurN"/>
    <property type="match status" value="1"/>
</dbReference>
<reference evidence="8" key="1">
    <citation type="submission" date="2022-01" db="EMBL/GenBank/DDBJ databases">
        <title>Gillisia lutea sp. nov., isolated from marine plastic residues from the Malvarosa beach (Valencia, Spain).</title>
        <authorList>
            <person name="Vidal-Verdu A."/>
            <person name="Molina-Menor E."/>
            <person name="Satari L."/>
            <person name="Pascual J."/>
            <person name="Pereto J."/>
            <person name="Porcar M."/>
        </authorList>
    </citation>
    <scope>NUCLEOTIDE SEQUENCE</scope>
    <source>
        <strain evidence="8">M10.2A</strain>
    </source>
</reference>
<evidence type="ECO:0000256" key="5">
    <source>
        <dbReference type="ARBA" id="ARBA00047664"/>
    </source>
</evidence>
<evidence type="ECO:0000256" key="6">
    <source>
        <dbReference type="HAMAP-Rule" id="MF_01930"/>
    </source>
</evidence>
<evidence type="ECO:0000256" key="3">
    <source>
        <dbReference type="ARBA" id="ARBA00022755"/>
    </source>
</evidence>
<dbReference type="EC" id="2.1.2.2" evidence="6"/>
<comment type="caution">
    <text evidence="6">Lacks conserved residue(s) required for the propagation of feature annotation.</text>
</comment>
<feature type="domain" description="Formyl transferase N-terminal" evidence="7">
    <location>
        <begin position="10"/>
        <end position="190"/>
    </location>
</feature>
<evidence type="ECO:0000256" key="1">
    <source>
        <dbReference type="ARBA" id="ARBA00005054"/>
    </source>
</evidence>
<accession>A0ABS9ECF1</accession>
<evidence type="ECO:0000259" key="7">
    <source>
        <dbReference type="Pfam" id="PF00551"/>
    </source>
</evidence>
<dbReference type="RefSeq" id="WP_236132695.1">
    <property type="nucleotide sequence ID" value="NZ_JAKGTH010000006.1"/>
</dbReference>
<keyword evidence="3 6" id="KW-0658">Purine biosynthesis</keyword>
<gene>
    <name evidence="6 8" type="primary">purN</name>
    <name evidence="8" type="ORF">L1I30_02635</name>
</gene>
<dbReference type="InterPro" id="IPR002376">
    <property type="entry name" value="Formyl_transf_N"/>
</dbReference>
<feature type="binding site" evidence="6">
    <location>
        <position position="110"/>
    </location>
    <ligand>
        <name>(6R)-10-formyltetrahydrofolate</name>
        <dbReference type="ChEBI" id="CHEBI:195366"/>
    </ligand>
</feature>
<dbReference type="InterPro" id="IPR036477">
    <property type="entry name" value="Formyl_transf_N_sf"/>
</dbReference>
<proteinExistence type="inferred from homology"/>
<dbReference type="EMBL" id="JAKGTH010000006">
    <property type="protein sequence ID" value="MCF4100555.1"/>
    <property type="molecule type" value="Genomic_DNA"/>
</dbReference>
<dbReference type="InterPro" id="IPR004607">
    <property type="entry name" value="GART"/>
</dbReference>
<evidence type="ECO:0000313" key="8">
    <source>
        <dbReference type="EMBL" id="MCF4100555.1"/>
    </source>
</evidence>
<name>A0ABS9ECF1_9FLAO</name>